<dbReference type="InterPro" id="IPR041577">
    <property type="entry name" value="RT_RNaseH_2"/>
</dbReference>
<dbReference type="PROSITE" id="PS50262">
    <property type="entry name" value="G_PROTEIN_RECEP_F1_2"/>
    <property type="match status" value="1"/>
</dbReference>
<keyword evidence="7 11" id="KW-0297">G-protein coupled receptor</keyword>
<comment type="similarity">
    <text evidence="11">Belongs to the G-protein coupled receptor 1 family.</text>
</comment>
<keyword evidence="9 11" id="KW-0675">Receptor</keyword>
<dbReference type="GO" id="GO:0005886">
    <property type="term" value="C:plasma membrane"/>
    <property type="evidence" value="ECO:0007669"/>
    <property type="project" value="UniProtKB-SubCell"/>
</dbReference>
<dbReference type="SUPFAM" id="SSF56672">
    <property type="entry name" value="DNA/RNA polymerases"/>
    <property type="match status" value="1"/>
</dbReference>
<feature type="transmembrane region" description="Helical" evidence="12">
    <location>
        <begin position="26"/>
        <end position="50"/>
    </location>
</feature>
<dbReference type="CDD" id="cd09274">
    <property type="entry name" value="RNase_HI_RT_Ty3"/>
    <property type="match status" value="1"/>
</dbReference>
<feature type="transmembrane region" description="Helical" evidence="12">
    <location>
        <begin position="272"/>
        <end position="291"/>
    </location>
</feature>
<feature type="transmembrane region" description="Helical" evidence="12">
    <location>
        <begin position="101"/>
        <end position="119"/>
    </location>
</feature>
<feature type="transmembrane region" description="Helical" evidence="12">
    <location>
        <begin position="62"/>
        <end position="81"/>
    </location>
</feature>
<feature type="domain" description="G-protein coupled receptors family 1 profile" evidence="13">
    <location>
        <begin position="41"/>
        <end position="289"/>
    </location>
</feature>
<dbReference type="InterPro" id="IPR043502">
    <property type="entry name" value="DNA/RNA_pol_sf"/>
</dbReference>
<dbReference type="EMBL" id="WNYA01000007">
    <property type="protein sequence ID" value="KAG8560286.1"/>
    <property type="molecule type" value="Genomic_DNA"/>
</dbReference>
<dbReference type="InterPro" id="IPR000725">
    <property type="entry name" value="Olfact_rcpt"/>
</dbReference>
<dbReference type="Pfam" id="PF13853">
    <property type="entry name" value="7tm_4"/>
    <property type="match status" value="1"/>
</dbReference>
<gene>
    <name evidence="14" type="ORF">GDO81_014887</name>
</gene>
<dbReference type="PRINTS" id="PR00245">
    <property type="entry name" value="OLFACTORYR"/>
</dbReference>
<dbReference type="InterPro" id="IPR017452">
    <property type="entry name" value="GPCR_Rhodpsn_7TM"/>
</dbReference>
<feature type="transmembrane region" description="Helical" evidence="12">
    <location>
        <begin position="196"/>
        <end position="220"/>
    </location>
</feature>
<keyword evidence="6 12" id="KW-1133">Transmembrane helix</keyword>
<evidence type="ECO:0000256" key="12">
    <source>
        <dbReference type="SAM" id="Phobius"/>
    </source>
</evidence>
<dbReference type="InterPro" id="IPR000276">
    <property type="entry name" value="GPCR_Rhodpsn"/>
</dbReference>
<dbReference type="Gene3D" id="3.10.20.370">
    <property type="match status" value="1"/>
</dbReference>
<evidence type="ECO:0000259" key="13">
    <source>
        <dbReference type="PROSITE" id="PS50262"/>
    </source>
</evidence>
<protein>
    <recommendedName>
        <fullName evidence="13">G-protein coupled receptors family 1 profile domain-containing protein</fullName>
    </recommendedName>
</protein>
<evidence type="ECO:0000313" key="15">
    <source>
        <dbReference type="Proteomes" id="UP000824782"/>
    </source>
</evidence>
<proteinExistence type="inferred from homology"/>
<evidence type="ECO:0000256" key="6">
    <source>
        <dbReference type="ARBA" id="ARBA00022989"/>
    </source>
</evidence>
<feature type="transmembrane region" description="Helical" evidence="12">
    <location>
        <begin position="241"/>
        <end position="260"/>
    </location>
</feature>
<evidence type="ECO:0000256" key="5">
    <source>
        <dbReference type="ARBA" id="ARBA00022725"/>
    </source>
</evidence>
<evidence type="ECO:0000256" key="4">
    <source>
        <dbReference type="ARBA" id="ARBA00022692"/>
    </source>
</evidence>
<keyword evidence="15" id="KW-1185">Reference proteome</keyword>
<accession>A0AAV7AMA6</accession>
<dbReference type="Pfam" id="PF17919">
    <property type="entry name" value="RT_RNaseH_2"/>
    <property type="match status" value="1"/>
</dbReference>
<keyword evidence="4 11" id="KW-0812">Transmembrane</keyword>
<dbReference type="PROSITE" id="PS00237">
    <property type="entry name" value="G_PROTEIN_RECEP_F1_1"/>
    <property type="match status" value="1"/>
</dbReference>
<evidence type="ECO:0000256" key="1">
    <source>
        <dbReference type="ARBA" id="ARBA00004651"/>
    </source>
</evidence>
<keyword evidence="10 11" id="KW-0807">Transducer</keyword>
<dbReference type="InterPro" id="IPR050516">
    <property type="entry name" value="Olfactory_GPCR"/>
</dbReference>
<evidence type="ECO:0000256" key="3">
    <source>
        <dbReference type="ARBA" id="ARBA00022606"/>
    </source>
</evidence>
<keyword evidence="5" id="KW-0552">Olfaction</keyword>
<dbReference type="SMART" id="SM01381">
    <property type="entry name" value="7TM_GPCR_Srsx"/>
    <property type="match status" value="1"/>
</dbReference>
<dbReference type="GO" id="GO:0004984">
    <property type="term" value="F:olfactory receptor activity"/>
    <property type="evidence" value="ECO:0007669"/>
    <property type="project" value="InterPro"/>
</dbReference>
<dbReference type="PANTHER" id="PTHR26452">
    <property type="entry name" value="OLFACTORY RECEPTOR"/>
    <property type="match status" value="1"/>
</dbReference>
<dbReference type="GO" id="GO:0004930">
    <property type="term" value="F:G protein-coupled receptor activity"/>
    <property type="evidence" value="ECO:0007669"/>
    <property type="project" value="UniProtKB-KW"/>
</dbReference>
<evidence type="ECO:0000256" key="8">
    <source>
        <dbReference type="ARBA" id="ARBA00023136"/>
    </source>
</evidence>
<keyword evidence="3" id="KW-0716">Sensory transduction</keyword>
<dbReference type="Gene3D" id="1.20.1070.10">
    <property type="entry name" value="Rhodopsin 7-helix transmembrane proteins"/>
    <property type="match status" value="1"/>
</dbReference>
<evidence type="ECO:0000313" key="14">
    <source>
        <dbReference type="EMBL" id="KAG8560286.1"/>
    </source>
</evidence>
<organism evidence="14 15">
    <name type="scientific">Engystomops pustulosus</name>
    <name type="common">Tungara frog</name>
    <name type="synonym">Physalaemus pustulosus</name>
    <dbReference type="NCBI Taxonomy" id="76066"/>
    <lineage>
        <taxon>Eukaryota</taxon>
        <taxon>Metazoa</taxon>
        <taxon>Chordata</taxon>
        <taxon>Craniata</taxon>
        <taxon>Vertebrata</taxon>
        <taxon>Euteleostomi</taxon>
        <taxon>Amphibia</taxon>
        <taxon>Batrachia</taxon>
        <taxon>Anura</taxon>
        <taxon>Neobatrachia</taxon>
        <taxon>Hyloidea</taxon>
        <taxon>Leptodactylidae</taxon>
        <taxon>Leiuperinae</taxon>
        <taxon>Engystomops</taxon>
    </lineage>
</organism>
<keyword evidence="2" id="KW-1003">Cell membrane</keyword>
<name>A0AAV7AMA6_ENGPU</name>
<dbReference type="AlphaFoldDB" id="A0AAV7AMA6"/>
<dbReference type="FunFam" id="1.20.1070.10:FF:000001">
    <property type="entry name" value="Olfactory receptor"/>
    <property type="match status" value="1"/>
</dbReference>
<sequence>MDGFNGTLLNEFILMGITDKQFPQKFLFAFVLFFYLLGICGNLTIVSLVVRDPVLQSPMYFLLANLSFVDMIFSSVTVPKMMVGFFTQNIISVKGCITQMYFFHFLGCTEGVLLASMGYDRYDAICLPLRYISIMGRSTCIQLVLGSWFTGSAYSFINAIMTSKLPFCYHNKIKHFFCDVKPVMKLACKDTYLNEIIVTTASGFFSTGTFLLTMLSYAYIITHVLKIRSSKGRFKVFSTCSSHLTIVIMFYGTAMCTYLGPASETSLEKDRIAALLFTVITPMLNPIIYTLRNKEFIPHFSSLVSPIVALTKKGANPQLWLSAAEEALTNLKSMFPLAPVLVRPGTEKPFHLEVDASSVGASAVLAQKHPKGRTITCGFLSKTFTSAEWNYSIGDRELLAIKLALEEWHYILEGAQFLVSIHMDYKSFLYFQTAHRLNPRQASWSLFFIQLDFLIHLHLAEKNIKADALSCASDDIGEELAPWHITPLDPQVRARLWICINYLLARHTYNLLYGGGFCLGDIAHMWLGILGCSVLSPSFPDATGGQIWPRMFRTLWVPVPGISHDVSSLLVFFCRCRYLDVCGLMWP</sequence>
<evidence type="ECO:0000256" key="10">
    <source>
        <dbReference type="ARBA" id="ARBA00023224"/>
    </source>
</evidence>
<keyword evidence="8 12" id="KW-0472">Membrane</keyword>
<evidence type="ECO:0000256" key="9">
    <source>
        <dbReference type="ARBA" id="ARBA00023170"/>
    </source>
</evidence>
<comment type="caution">
    <text evidence="14">The sequence shown here is derived from an EMBL/GenBank/DDBJ whole genome shotgun (WGS) entry which is preliminary data.</text>
</comment>
<dbReference type="SUPFAM" id="SSF81321">
    <property type="entry name" value="Family A G protein-coupled receptor-like"/>
    <property type="match status" value="1"/>
</dbReference>
<dbReference type="CDD" id="cd13954">
    <property type="entry name" value="7tmA_OR"/>
    <property type="match status" value="1"/>
</dbReference>
<evidence type="ECO:0000256" key="11">
    <source>
        <dbReference type="RuleBase" id="RU000688"/>
    </source>
</evidence>
<comment type="subcellular location">
    <subcellularLocation>
        <location evidence="1">Cell membrane</location>
        <topology evidence="1">Multi-pass membrane protein</topology>
    </subcellularLocation>
</comment>
<reference evidence="14" key="1">
    <citation type="thesis" date="2020" institute="ProQuest LLC" country="789 East Eisenhower Parkway, Ann Arbor, MI, USA">
        <title>Comparative Genomics and Chromosome Evolution.</title>
        <authorList>
            <person name="Mudd A.B."/>
        </authorList>
    </citation>
    <scope>NUCLEOTIDE SEQUENCE</scope>
    <source>
        <strain evidence="14">237g6f4</strain>
        <tissue evidence="14">Blood</tissue>
    </source>
</reference>
<evidence type="ECO:0000256" key="7">
    <source>
        <dbReference type="ARBA" id="ARBA00023040"/>
    </source>
</evidence>
<dbReference type="Proteomes" id="UP000824782">
    <property type="component" value="Unassembled WGS sequence"/>
</dbReference>
<feature type="transmembrane region" description="Helical" evidence="12">
    <location>
        <begin position="140"/>
        <end position="161"/>
    </location>
</feature>
<dbReference type="PRINTS" id="PR00237">
    <property type="entry name" value="GPCRRHODOPSN"/>
</dbReference>
<evidence type="ECO:0000256" key="2">
    <source>
        <dbReference type="ARBA" id="ARBA00022475"/>
    </source>
</evidence>